<evidence type="ECO:0000256" key="1">
    <source>
        <dbReference type="SAM" id="Phobius"/>
    </source>
</evidence>
<keyword evidence="1" id="KW-0472">Membrane</keyword>
<dbReference type="RefSeq" id="WP_390294776.1">
    <property type="nucleotide sequence ID" value="NZ_JBHSFU010000004.1"/>
</dbReference>
<evidence type="ECO:0000313" key="2">
    <source>
        <dbReference type="EMBL" id="MFC4558249.1"/>
    </source>
</evidence>
<protein>
    <submittedName>
        <fullName evidence="2">Uncharacterized protein</fullName>
    </submittedName>
</protein>
<feature type="transmembrane region" description="Helical" evidence="1">
    <location>
        <begin position="42"/>
        <end position="63"/>
    </location>
</feature>
<name>A0ABV9DIU6_9BACI</name>
<keyword evidence="1" id="KW-1133">Transmembrane helix</keyword>
<feature type="transmembrane region" description="Helical" evidence="1">
    <location>
        <begin position="69"/>
        <end position="91"/>
    </location>
</feature>
<comment type="caution">
    <text evidence="2">The sequence shown here is derived from an EMBL/GenBank/DDBJ whole genome shotgun (WGS) entry which is preliminary data.</text>
</comment>
<proteinExistence type="predicted"/>
<sequence>MLALYLVIKLGFCIGLLFSLRYPAGQMRWVELLVKRKLLIPYVLLAVLVTLILELVSILFGVFHYINWSIVFSAISYTLIYISNILFLRLIEHLVSKETSKQKDWIL</sequence>
<organism evidence="2 3">
    <name type="scientific">Virgibacillus kekensis</name>
    <dbReference type="NCBI Taxonomy" id="202261"/>
    <lineage>
        <taxon>Bacteria</taxon>
        <taxon>Bacillati</taxon>
        <taxon>Bacillota</taxon>
        <taxon>Bacilli</taxon>
        <taxon>Bacillales</taxon>
        <taxon>Bacillaceae</taxon>
        <taxon>Virgibacillus</taxon>
    </lineage>
</organism>
<feature type="transmembrane region" description="Helical" evidence="1">
    <location>
        <begin position="6"/>
        <end position="22"/>
    </location>
</feature>
<evidence type="ECO:0000313" key="3">
    <source>
        <dbReference type="Proteomes" id="UP001595989"/>
    </source>
</evidence>
<accession>A0ABV9DIU6</accession>
<dbReference type="EMBL" id="JBHSFU010000004">
    <property type="protein sequence ID" value="MFC4558249.1"/>
    <property type="molecule type" value="Genomic_DNA"/>
</dbReference>
<gene>
    <name evidence="2" type="ORF">ACFO3D_08485</name>
</gene>
<dbReference type="Proteomes" id="UP001595989">
    <property type="component" value="Unassembled WGS sequence"/>
</dbReference>
<keyword evidence="1" id="KW-0812">Transmembrane</keyword>
<keyword evidence="3" id="KW-1185">Reference proteome</keyword>
<reference evidence="3" key="1">
    <citation type="journal article" date="2019" name="Int. J. Syst. Evol. Microbiol.">
        <title>The Global Catalogue of Microorganisms (GCM) 10K type strain sequencing project: providing services to taxonomists for standard genome sequencing and annotation.</title>
        <authorList>
            <consortium name="The Broad Institute Genomics Platform"/>
            <consortium name="The Broad Institute Genome Sequencing Center for Infectious Disease"/>
            <person name="Wu L."/>
            <person name="Ma J."/>
        </authorList>
    </citation>
    <scope>NUCLEOTIDE SEQUENCE [LARGE SCALE GENOMIC DNA]</scope>
    <source>
        <strain evidence="3">CGMCC 4.7426</strain>
    </source>
</reference>